<evidence type="ECO:0000313" key="2">
    <source>
        <dbReference type="Proteomes" id="UP000031668"/>
    </source>
</evidence>
<name>A0A0C2J0U1_THEKT</name>
<gene>
    <name evidence="1" type="ORF">RF11_02950</name>
</gene>
<organism evidence="1 2">
    <name type="scientific">Thelohanellus kitauei</name>
    <name type="common">Myxosporean</name>
    <dbReference type="NCBI Taxonomy" id="669202"/>
    <lineage>
        <taxon>Eukaryota</taxon>
        <taxon>Metazoa</taxon>
        <taxon>Cnidaria</taxon>
        <taxon>Myxozoa</taxon>
        <taxon>Myxosporea</taxon>
        <taxon>Bivalvulida</taxon>
        <taxon>Platysporina</taxon>
        <taxon>Myxobolidae</taxon>
        <taxon>Thelohanellus</taxon>
    </lineage>
</organism>
<keyword evidence="2" id="KW-1185">Reference proteome</keyword>
<evidence type="ECO:0000313" key="1">
    <source>
        <dbReference type="EMBL" id="KII71434.1"/>
    </source>
</evidence>
<dbReference type="AlphaFoldDB" id="A0A0C2J0U1"/>
<comment type="caution">
    <text evidence="1">The sequence shown here is derived from an EMBL/GenBank/DDBJ whole genome shotgun (WGS) entry which is preliminary data.</text>
</comment>
<proteinExistence type="predicted"/>
<reference evidence="1 2" key="1">
    <citation type="journal article" date="2014" name="Genome Biol. Evol.">
        <title>The genome of the myxosporean Thelohanellus kitauei shows adaptations to nutrient acquisition within its fish host.</title>
        <authorList>
            <person name="Yang Y."/>
            <person name="Xiong J."/>
            <person name="Zhou Z."/>
            <person name="Huo F."/>
            <person name="Miao W."/>
            <person name="Ran C."/>
            <person name="Liu Y."/>
            <person name="Zhang J."/>
            <person name="Feng J."/>
            <person name="Wang M."/>
            <person name="Wang M."/>
            <person name="Wang L."/>
            <person name="Yao B."/>
        </authorList>
    </citation>
    <scope>NUCLEOTIDE SEQUENCE [LARGE SCALE GENOMIC DNA]</scope>
    <source>
        <strain evidence="1">Wuqing</strain>
    </source>
</reference>
<dbReference type="EMBL" id="JWZT01001764">
    <property type="protein sequence ID" value="KII71434.1"/>
    <property type="molecule type" value="Genomic_DNA"/>
</dbReference>
<protein>
    <submittedName>
        <fullName evidence="1">Uncharacterized protein</fullName>
    </submittedName>
</protein>
<dbReference type="Proteomes" id="UP000031668">
    <property type="component" value="Unassembled WGS sequence"/>
</dbReference>
<accession>A0A0C2J0U1</accession>
<sequence length="101" mass="11632">MILLFVSVTANNILLSLTSGNLPLQLIVIRRKCNSTLKEKFQSKTLKITFFNLRTMAEKLLVMFSFTYIYEQTFLTINTNKAKLHSNQKDVNVQSLLRTST</sequence>